<reference evidence="2 3" key="1">
    <citation type="submission" date="2020-03" db="EMBL/GenBank/DDBJ databases">
        <title>Bacterial isolates of synthetic phycosphere.</title>
        <authorList>
            <person name="Fu H."/>
            <person name="Moran M.A."/>
        </authorList>
    </citation>
    <scope>NUCLEOTIDE SEQUENCE [LARGE SCALE GENOMIC DNA]</scope>
    <source>
        <strain evidence="2 3">HF1</strain>
    </source>
</reference>
<proteinExistence type="predicted"/>
<gene>
    <name evidence="2" type="ORF">HCZ30_02660</name>
</gene>
<protein>
    <submittedName>
        <fullName evidence="2">Uncharacterized protein</fullName>
    </submittedName>
</protein>
<feature type="transmembrane region" description="Helical" evidence="1">
    <location>
        <begin position="30"/>
        <end position="48"/>
    </location>
</feature>
<accession>A0ABX0VTJ1</accession>
<sequence>MQRLLGLVIFAGCLIAAMQFSGGFGPFSDVPALTVVVLIGVSAALAPKPDQTRIAAFGDGCLRGGYIGFVLGLIVLIAQWDGDLATLGPPLAVALLTLFWGAVLRHAAKLAG</sequence>
<dbReference type="EMBL" id="JAATOP010000001">
    <property type="protein sequence ID" value="NIY71332.1"/>
    <property type="molecule type" value="Genomic_DNA"/>
</dbReference>
<evidence type="ECO:0000313" key="3">
    <source>
        <dbReference type="Proteomes" id="UP000709466"/>
    </source>
</evidence>
<keyword evidence="1" id="KW-1133">Transmembrane helix</keyword>
<dbReference type="RefSeq" id="WP_167636208.1">
    <property type="nucleotide sequence ID" value="NZ_JAATOP010000001.1"/>
</dbReference>
<name>A0ABX0VTJ1_9RHOB</name>
<feature type="transmembrane region" description="Helical" evidence="1">
    <location>
        <begin position="84"/>
        <end position="104"/>
    </location>
</feature>
<comment type="caution">
    <text evidence="2">The sequence shown here is derived from an EMBL/GenBank/DDBJ whole genome shotgun (WGS) entry which is preliminary data.</text>
</comment>
<feature type="transmembrane region" description="Helical" evidence="1">
    <location>
        <begin position="60"/>
        <end position="78"/>
    </location>
</feature>
<evidence type="ECO:0000256" key="1">
    <source>
        <dbReference type="SAM" id="Phobius"/>
    </source>
</evidence>
<keyword evidence="1" id="KW-0472">Membrane</keyword>
<keyword evidence="3" id="KW-1185">Reference proteome</keyword>
<dbReference type="Proteomes" id="UP000709466">
    <property type="component" value="Unassembled WGS sequence"/>
</dbReference>
<organism evidence="2 3">
    <name type="scientific">Marivivens donghaensis</name>
    <dbReference type="NCBI Taxonomy" id="1699413"/>
    <lineage>
        <taxon>Bacteria</taxon>
        <taxon>Pseudomonadati</taxon>
        <taxon>Pseudomonadota</taxon>
        <taxon>Alphaproteobacteria</taxon>
        <taxon>Rhodobacterales</taxon>
        <taxon>Paracoccaceae</taxon>
        <taxon>Marivivens group</taxon>
        <taxon>Marivivens</taxon>
    </lineage>
</organism>
<keyword evidence="1" id="KW-0812">Transmembrane</keyword>
<evidence type="ECO:0000313" key="2">
    <source>
        <dbReference type="EMBL" id="NIY71332.1"/>
    </source>
</evidence>